<dbReference type="AlphaFoldDB" id="A0A8J8T9W6"/>
<proteinExistence type="predicted"/>
<evidence type="ECO:0000313" key="2">
    <source>
        <dbReference type="Proteomes" id="UP000785679"/>
    </source>
</evidence>
<keyword evidence="2" id="KW-1185">Reference proteome</keyword>
<organism evidence="1 2">
    <name type="scientific">Halteria grandinella</name>
    <dbReference type="NCBI Taxonomy" id="5974"/>
    <lineage>
        <taxon>Eukaryota</taxon>
        <taxon>Sar</taxon>
        <taxon>Alveolata</taxon>
        <taxon>Ciliophora</taxon>
        <taxon>Intramacronucleata</taxon>
        <taxon>Spirotrichea</taxon>
        <taxon>Stichotrichia</taxon>
        <taxon>Sporadotrichida</taxon>
        <taxon>Halteriidae</taxon>
        <taxon>Halteria</taxon>
    </lineage>
</organism>
<reference evidence="1" key="1">
    <citation type="submission" date="2019-06" db="EMBL/GenBank/DDBJ databases">
        <authorList>
            <person name="Zheng W."/>
        </authorList>
    </citation>
    <scope>NUCLEOTIDE SEQUENCE</scope>
    <source>
        <strain evidence="1">QDHG01</strain>
    </source>
</reference>
<dbReference type="EMBL" id="RRYP01000915">
    <property type="protein sequence ID" value="TNV86673.1"/>
    <property type="molecule type" value="Genomic_DNA"/>
</dbReference>
<accession>A0A8J8T9W6</accession>
<name>A0A8J8T9W6_HALGN</name>
<comment type="caution">
    <text evidence="1">The sequence shown here is derived from an EMBL/GenBank/DDBJ whole genome shotgun (WGS) entry which is preliminary data.</text>
</comment>
<sequence>MSSGGGGLDLRQQSSVSVFYEQIVQAYFFNQAWGQPTHYLITFFFETLQLIKQILFEMLQLYYILVKSIREMNSPKWPRLTS</sequence>
<dbReference type="Proteomes" id="UP000785679">
    <property type="component" value="Unassembled WGS sequence"/>
</dbReference>
<protein>
    <submittedName>
        <fullName evidence="1">Uncharacterized protein</fullName>
    </submittedName>
</protein>
<gene>
    <name evidence="1" type="ORF">FGO68_gene10939</name>
</gene>
<evidence type="ECO:0000313" key="1">
    <source>
        <dbReference type="EMBL" id="TNV86673.1"/>
    </source>
</evidence>